<dbReference type="Pfam" id="PF16884">
    <property type="entry name" value="ADH_N_2"/>
    <property type="match status" value="1"/>
</dbReference>
<gene>
    <name evidence="3" type="ORF">VNI00_001196</name>
</gene>
<dbReference type="Pfam" id="PF00107">
    <property type="entry name" value="ADH_zinc_N"/>
    <property type="match status" value="1"/>
</dbReference>
<dbReference type="PANTHER" id="PTHR43205">
    <property type="entry name" value="PROSTAGLANDIN REDUCTASE"/>
    <property type="match status" value="1"/>
</dbReference>
<dbReference type="Gene3D" id="3.90.180.10">
    <property type="entry name" value="Medium-chain alcohol dehydrogenases, catalytic domain"/>
    <property type="match status" value="1"/>
</dbReference>
<reference evidence="3 4" key="1">
    <citation type="submission" date="2024-01" db="EMBL/GenBank/DDBJ databases">
        <title>A draft genome for a cacao thread blight-causing isolate of Paramarasmius palmivorus.</title>
        <authorList>
            <person name="Baruah I.K."/>
            <person name="Bukari Y."/>
            <person name="Amoako-Attah I."/>
            <person name="Meinhardt L.W."/>
            <person name="Bailey B.A."/>
            <person name="Cohen S.P."/>
        </authorList>
    </citation>
    <scope>NUCLEOTIDE SEQUENCE [LARGE SCALE GENOMIC DNA]</scope>
    <source>
        <strain evidence="3 4">GH-12</strain>
    </source>
</reference>
<sequence>MAPIPNSRVLFNEIPSGYPEPGKTTIYDDSRTIDLETVVVPPGSVLLKTIVLSNDPYIRTRMRDPQTEGVVPAFEIGQTIEAFGVGLVLQSSHPDYKHGDHVLGMMNYEQYSIVTILPGIHALEVVKNELNLPWSSYLGAAGGTGFTAWAGWKRFSKAKKGDVLYVSTGAGPVGSMVIQFAKMDGLKVIASAGSDEKLAFMKEVGADVAINYRTTSLDEILAKEGPINTYWDHVGGETLDLALKHAAMHANFIECGMISCYNNEEAPRLKNLMNIISRRINIIGFEGYDLVLKYYEDFKKTVPAMVARGELKHKEHIYHGLEEAGQSLRDIQTGRNEGKCIILVAES</sequence>
<dbReference type="EMBL" id="JAYKXP010000003">
    <property type="protein sequence ID" value="KAK7060431.1"/>
    <property type="molecule type" value="Genomic_DNA"/>
</dbReference>
<evidence type="ECO:0000313" key="4">
    <source>
        <dbReference type="Proteomes" id="UP001383192"/>
    </source>
</evidence>
<dbReference type="GO" id="GO:0016628">
    <property type="term" value="F:oxidoreductase activity, acting on the CH-CH group of donors, NAD or NADP as acceptor"/>
    <property type="evidence" value="ECO:0007669"/>
    <property type="project" value="InterPro"/>
</dbReference>
<evidence type="ECO:0000313" key="3">
    <source>
        <dbReference type="EMBL" id="KAK7060431.1"/>
    </source>
</evidence>
<organism evidence="3 4">
    <name type="scientific">Paramarasmius palmivorus</name>
    <dbReference type="NCBI Taxonomy" id="297713"/>
    <lineage>
        <taxon>Eukaryota</taxon>
        <taxon>Fungi</taxon>
        <taxon>Dikarya</taxon>
        <taxon>Basidiomycota</taxon>
        <taxon>Agaricomycotina</taxon>
        <taxon>Agaricomycetes</taxon>
        <taxon>Agaricomycetidae</taxon>
        <taxon>Agaricales</taxon>
        <taxon>Marasmiineae</taxon>
        <taxon>Marasmiaceae</taxon>
        <taxon>Paramarasmius</taxon>
    </lineage>
</organism>
<protein>
    <recommendedName>
        <fullName evidence="2">Enoyl reductase (ER) domain-containing protein</fullName>
    </recommendedName>
</protein>
<comment type="caution">
    <text evidence="3">The sequence shown here is derived from an EMBL/GenBank/DDBJ whole genome shotgun (WGS) entry which is preliminary data.</text>
</comment>
<dbReference type="InterPro" id="IPR045010">
    <property type="entry name" value="MDR_fam"/>
</dbReference>
<dbReference type="PANTHER" id="PTHR43205:SF7">
    <property type="entry name" value="PROSTAGLANDIN REDUCTASE 1"/>
    <property type="match status" value="1"/>
</dbReference>
<dbReference type="InterPro" id="IPR011032">
    <property type="entry name" value="GroES-like_sf"/>
</dbReference>
<feature type="domain" description="Enoyl reductase (ER)" evidence="2">
    <location>
        <begin position="45"/>
        <end position="342"/>
    </location>
</feature>
<dbReference type="InterPro" id="IPR036291">
    <property type="entry name" value="NAD(P)-bd_dom_sf"/>
</dbReference>
<dbReference type="Proteomes" id="UP001383192">
    <property type="component" value="Unassembled WGS sequence"/>
</dbReference>
<keyword evidence="1" id="KW-0560">Oxidoreductase</keyword>
<dbReference type="CDD" id="cd05288">
    <property type="entry name" value="PGDH"/>
    <property type="match status" value="1"/>
</dbReference>
<keyword evidence="4" id="KW-1185">Reference proteome</keyword>
<accession>A0AAW0E820</accession>
<evidence type="ECO:0000256" key="1">
    <source>
        <dbReference type="ARBA" id="ARBA00023002"/>
    </source>
</evidence>
<dbReference type="Gene3D" id="3.40.50.720">
    <property type="entry name" value="NAD(P)-binding Rossmann-like Domain"/>
    <property type="match status" value="1"/>
</dbReference>
<dbReference type="SUPFAM" id="SSF51735">
    <property type="entry name" value="NAD(P)-binding Rossmann-fold domains"/>
    <property type="match status" value="1"/>
</dbReference>
<dbReference type="InterPro" id="IPR041694">
    <property type="entry name" value="ADH_N_2"/>
</dbReference>
<evidence type="ECO:0000259" key="2">
    <source>
        <dbReference type="SMART" id="SM00829"/>
    </source>
</evidence>
<dbReference type="AlphaFoldDB" id="A0AAW0E820"/>
<dbReference type="InterPro" id="IPR020843">
    <property type="entry name" value="ER"/>
</dbReference>
<dbReference type="InterPro" id="IPR013149">
    <property type="entry name" value="ADH-like_C"/>
</dbReference>
<dbReference type="SUPFAM" id="SSF50129">
    <property type="entry name" value="GroES-like"/>
    <property type="match status" value="1"/>
</dbReference>
<dbReference type="SMART" id="SM00829">
    <property type="entry name" value="PKS_ER"/>
    <property type="match status" value="1"/>
</dbReference>
<name>A0AAW0E820_9AGAR</name>
<proteinExistence type="predicted"/>